<keyword evidence="7" id="KW-0503">Monooxygenase</keyword>
<dbReference type="SUPFAM" id="SSF51905">
    <property type="entry name" value="FAD/NAD(P)-binding domain"/>
    <property type="match status" value="2"/>
</dbReference>
<organism evidence="9 10">
    <name type="scientific">Neohortaea acidophila</name>
    <dbReference type="NCBI Taxonomy" id="245834"/>
    <lineage>
        <taxon>Eukaryota</taxon>
        <taxon>Fungi</taxon>
        <taxon>Dikarya</taxon>
        <taxon>Ascomycota</taxon>
        <taxon>Pezizomycotina</taxon>
        <taxon>Dothideomycetes</taxon>
        <taxon>Dothideomycetidae</taxon>
        <taxon>Mycosphaerellales</taxon>
        <taxon>Teratosphaeriaceae</taxon>
        <taxon>Neohortaea</taxon>
    </lineage>
</organism>
<keyword evidence="6" id="KW-0560">Oxidoreductase</keyword>
<evidence type="ECO:0000256" key="3">
    <source>
        <dbReference type="ARBA" id="ARBA00022630"/>
    </source>
</evidence>
<evidence type="ECO:0000256" key="2">
    <source>
        <dbReference type="ARBA" id="ARBA00010139"/>
    </source>
</evidence>
<keyword evidence="5" id="KW-0521">NADP</keyword>
<sequence length="541" mass="61427">MGSAGPDAPDWDVAVVGGGFCGVWLLFHLREQGFKVRLFEHGSGLGGIWHWNNYPGARVDTPAPTYQLTDKETWHTWEWKQLFPGRDELCDYFRHLEQVWDLGKDISYNSKVTAMQWDADTSRWKYEINDGQSTGTAWSVVLCTGFASKKYVPPWPGVDKFKGEIIHTSQWPQKGFNVDNRSVGIIGTGASGVQAIQEVSQQASHLTVFQRTPNTALKMSNPEQTAALNKRMRDGFPETAKKMKLTFAGFDYEFDKTKPGDVPREERMRSYEKLYHTGGLHLWLGTYLDCFYDEEYNEELYQFWRSKTLPRIKDPRNQELLAPAKKPHPFGTKRISLETRYFECFNQDNVELISTLENDIVEFTEEGVKTADGRVHSFEVIVFATGFDTHTGGMTQIDLRGVGGQTILDKWKDGVFTQLGIATAGFPNMFFCYGPQAPTAFATGPSHAENQGSFIVDCLKHLRDNNYSSIDATHEAEKAFKEQINEHGYKGLFSQADSWYYAANIPGKKREPLNFMGGMPMYRKNLIDEQNSGYPGFVLSR</sequence>
<comment type="similarity">
    <text evidence="2">Belongs to the FAD-binding monooxygenase family.</text>
</comment>
<dbReference type="Pfam" id="PF07992">
    <property type="entry name" value="Pyr_redox_2"/>
    <property type="match status" value="1"/>
</dbReference>
<evidence type="ECO:0000259" key="8">
    <source>
        <dbReference type="Pfam" id="PF07992"/>
    </source>
</evidence>
<dbReference type="GeneID" id="54475056"/>
<evidence type="ECO:0000256" key="4">
    <source>
        <dbReference type="ARBA" id="ARBA00022827"/>
    </source>
</evidence>
<dbReference type="GO" id="GO:0004497">
    <property type="term" value="F:monooxygenase activity"/>
    <property type="evidence" value="ECO:0007669"/>
    <property type="project" value="UniProtKB-KW"/>
</dbReference>
<dbReference type="Proteomes" id="UP000799767">
    <property type="component" value="Unassembled WGS sequence"/>
</dbReference>
<keyword evidence="4" id="KW-0274">FAD</keyword>
<dbReference type="PANTHER" id="PTHR43098:SF3">
    <property type="entry name" value="L-ORNITHINE N(5)-MONOOXYGENASE-RELATED"/>
    <property type="match status" value="1"/>
</dbReference>
<reference evidence="9" key="1">
    <citation type="journal article" date="2020" name="Stud. Mycol.">
        <title>101 Dothideomycetes genomes: a test case for predicting lifestyles and emergence of pathogens.</title>
        <authorList>
            <person name="Haridas S."/>
            <person name="Albert R."/>
            <person name="Binder M."/>
            <person name="Bloem J."/>
            <person name="Labutti K."/>
            <person name="Salamov A."/>
            <person name="Andreopoulos B."/>
            <person name="Baker S."/>
            <person name="Barry K."/>
            <person name="Bills G."/>
            <person name="Bluhm B."/>
            <person name="Cannon C."/>
            <person name="Castanera R."/>
            <person name="Culley D."/>
            <person name="Daum C."/>
            <person name="Ezra D."/>
            <person name="Gonzalez J."/>
            <person name="Henrissat B."/>
            <person name="Kuo A."/>
            <person name="Liang C."/>
            <person name="Lipzen A."/>
            <person name="Lutzoni F."/>
            <person name="Magnuson J."/>
            <person name="Mondo S."/>
            <person name="Nolan M."/>
            <person name="Ohm R."/>
            <person name="Pangilinan J."/>
            <person name="Park H.-J."/>
            <person name="Ramirez L."/>
            <person name="Alfaro M."/>
            <person name="Sun H."/>
            <person name="Tritt A."/>
            <person name="Yoshinaga Y."/>
            <person name="Zwiers L.-H."/>
            <person name="Turgeon B."/>
            <person name="Goodwin S."/>
            <person name="Spatafora J."/>
            <person name="Crous P."/>
            <person name="Grigoriev I."/>
        </authorList>
    </citation>
    <scope>NUCLEOTIDE SEQUENCE</scope>
    <source>
        <strain evidence="9">CBS 113389</strain>
    </source>
</reference>
<dbReference type="InterPro" id="IPR023753">
    <property type="entry name" value="FAD/NAD-binding_dom"/>
</dbReference>
<evidence type="ECO:0000256" key="5">
    <source>
        <dbReference type="ARBA" id="ARBA00022857"/>
    </source>
</evidence>
<dbReference type="PANTHER" id="PTHR43098">
    <property type="entry name" value="L-ORNITHINE N(5)-MONOOXYGENASE-RELATED"/>
    <property type="match status" value="1"/>
</dbReference>
<keyword evidence="3" id="KW-0285">Flavoprotein</keyword>
<evidence type="ECO:0000313" key="10">
    <source>
        <dbReference type="Proteomes" id="UP000799767"/>
    </source>
</evidence>
<evidence type="ECO:0000256" key="7">
    <source>
        <dbReference type="ARBA" id="ARBA00023033"/>
    </source>
</evidence>
<gene>
    <name evidence="9" type="ORF">BDY17DRAFT_300427</name>
</gene>
<dbReference type="OrthoDB" id="66881at2759"/>
<proteinExistence type="inferred from homology"/>
<evidence type="ECO:0000313" key="9">
    <source>
        <dbReference type="EMBL" id="KAF2482166.1"/>
    </source>
</evidence>
<dbReference type="RefSeq" id="XP_033588736.1">
    <property type="nucleotide sequence ID" value="XM_033734054.1"/>
</dbReference>
<protein>
    <recommendedName>
        <fullName evidence="8">FAD/NAD(P)-binding domain-containing protein</fullName>
    </recommendedName>
</protein>
<dbReference type="Gene3D" id="3.50.50.60">
    <property type="entry name" value="FAD/NAD(P)-binding domain"/>
    <property type="match status" value="2"/>
</dbReference>
<dbReference type="InterPro" id="IPR050775">
    <property type="entry name" value="FAD-binding_Monooxygenases"/>
</dbReference>
<evidence type="ECO:0000256" key="6">
    <source>
        <dbReference type="ARBA" id="ARBA00023002"/>
    </source>
</evidence>
<feature type="domain" description="FAD/NAD(P)-binding" evidence="8">
    <location>
        <begin position="12"/>
        <end position="233"/>
    </location>
</feature>
<accession>A0A6A6PQU4</accession>
<dbReference type="EMBL" id="MU001637">
    <property type="protein sequence ID" value="KAF2482166.1"/>
    <property type="molecule type" value="Genomic_DNA"/>
</dbReference>
<dbReference type="InterPro" id="IPR036188">
    <property type="entry name" value="FAD/NAD-bd_sf"/>
</dbReference>
<comment type="cofactor">
    <cofactor evidence="1">
        <name>FAD</name>
        <dbReference type="ChEBI" id="CHEBI:57692"/>
    </cofactor>
</comment>
<keyword evidence="10" id="KW-1185">Reference proteome</keyword>
<evidence type="ECO:0000256" key="1">
    <source>
        <dbReference type="ARBA" id="ARBA00001974"/>
    </source>
</evidence>
<dbReference type="AlphaFoldDB" id="A0A6A6PQU4"/>
<name>A0A6A6PQU4_9PEZI</name>